<accession>A0A6J4HDF0</accession>
<proteinExistence type="predicted"/>
<evidence type="ECO:0000313" key="3">
    <source>
        <dbReference type="EMBL" id="CAA9220565.1"/>
    </source>
</evidence>
<gene>
    <name evidence="3" type="ORF">AVDCRST_MAG20-728</name>
</gene>
<evidence type="ECO:0000256" key="1">
    <source>
        <dbReference type="SAM" id="Phobius"/>
    </source>
</evidence>
<keyword evidence="1" id="KW-0472">Membrane</keyword>
<dbReference type="InterPro" id="IPR050177">
    <property type="entry name" value="Lipid_A_modif_metabolic_enz"/>
</dbReference>
<dbReference type="InterPro" id="IPR036291">
    <property type="entry name" value="NAD(P)-bd_dom_sf"/>
</dbReference>
<reference evidence="3" key="1">
    <citation type="submission" date="2020-02" db="EMBL/GenBank/DDBJ databases">
        <authorList>
            <person name="Meier V. D."/>
        </authorList>
    </citation>
    <scope>NUCLEOTIDE SEQUENCE</scope>
    <source>
        <strain evidence="3">AVDCRST_MAG20</strain>
    </source>
</reference>
<dbReference type="InterPro" id="IPR001509">
    <property type="entry name" value="Epimerase_deHydtase"/>
</dbReference>
<protein>
    <recommendedName>
        <fullName evidence="2">NAD-dependent epimerase/dehydratase domain-containing protein</fullName>
    </recommendedName>
</protein>
<name>A0A6J4HDF0_9ACTN</name>
<dbReference type="PANTHER" id="PTHR43245">
    <property type="entry name" value="BIFUNCTIONAL POLYMYXIN RESISTANCE PROTEIN ARNA"/>
    <property type="match status" value="1"/>
</dbReference>
<keyword evidence="1" id="KW-1133">Transmembrane helix</keyword>
<organism evidence="3">
    <name type="scientific">uncultured Acidimicrobiales bacterium</name>
    <dbReference type="NCBI Taxonomy" id="310071"/>
    <lineage>
        <taxon>Bacteria</taxon>
        <taxon>Bacillati</taxon>
        <taxon>Actinomycetota</taxon>
        <taxon>Acidimicrobiia</taxon>
        <taxon>Acidimicrobiales</taxon>
        <taxon>environmental samples</taxon>
    </lineage>
</organism>
<dbReference type="Pfam" id="PF01370">
    <property type="entry name" value="Epimerase"/>
    <property type="match status" value="1"/>
</dbReference>
<dbReference type="EMBL" id="CADCSY010000027">
    <property type="protein sequence ID" value="CAA9220565.1"/>
    <property type="molecule type" value="Genomic_DNA"/>
</dbReference>
<keyword evidence="1" id="KW-0812">Transmembrane</keyword>
<feature type="domain" description="NAD-dependent epimerase/dehydratase" evidence="2">
    <location>
        <begin position="13"/>
        <end position="223"/>
    </location>
</feature>
<sequence>MRTGTDAGPDTVVVVTGASGVLGRRVVRLLEADPAIARIVAVDLREPEGPVGPKVELRSLDLATAAVDEVVAGADSVIHLAFTVGQELDDEDTGRANAAATSRLLQAAGDAGVAHLVVMSSATVYGAWPSNPVPITEAAPVRPNPELAYAVQKAEIERLCQLFAAGHPSTTVTVLRPAVMVGGGEESWLARSLRATSGLRSGVDAAPLQLVHVDDLAAAVDLVRRVRLDGPCNVAADGWLDAPAVRALAGGPPRLPLPAPAARALASVSWRLRLGQTPPGLVAYTAAPWAVANDRITAAGWQPTHSNEEAYVAGTPGTPWSRLSPKRRQELALGVAAASLLAAGAGLAAVATRRLRALRQVGGRQA</sequence>
<dbReference type="PANTHER" id="PTHR43245:SF52">
    <property type="entry name" value="NAD-DEPENDENT EPIMERASE_DEHYDRATASE"/>
    <property type="match status" value="1"/>
</dbReference>
<feature type="transmembrane region" description="Helical" evidence="1">
    <location>
        <begin position="331"/>
        <end position="351"/>
    </location>
</feature>
<dbReference type="Gene3D" id="3.40.50.720">
    <property type="entry name" value="NAD(P)-binding Rossmann-like Domain"/>
    <property type="match status" value="1"/>
</dbReference>
<evidence type="ECO:0000259" key="2">
    <source>
        <dbReference type="Pfam" id="PF01370"/>
    </source>
</evidence>
<dbReference type="AlphaFoldDB" id="A0A6J4HDF0"/>
<dbReference type="SUPFAM" id="SSF51735">
    <property type="entry name" value="NAD(P)-binding Rossmann-fold domains"/>
    <property type="match status" value="1"/>
</dbReference>